<evidence type="ECO:0008006" key="2">
    <source>
        <dbReference type="Google" id="ProtNLM"/>
    </source>
</evidence>
<proteinExistence type="predicted"/>
<organism evidence="1">
    <name type="scientific">marine sediment metagenome</name>
    <dbReference type="NCBI Taxonomy" id="412755"/>
    <lineage>
        <taxon>unclassified sequences</taxon>
        <taxon>metagenomes</taxon>
        <taxon>ecological metagenomes</taxon>
    </lineage>
</organism>
<sequence length="153" mass="17315">MRIVAVDPGAHSIAWAAFEETRLRGCDFDEAGDRQELAGKIHQRMSRLLRDGFQAVIELPQIYDQRRWRGDPNDLVMVAVTVGMVAQVMNGRAELVHPHDWKGSRSKEIDHPVTLGLLDETELHILESVKVLKSKHHNILDAIGIGLWKVGRR</sequence>
<name>A0A0F9HDA5_9ZZZZ</name>
<comment type="caution">
    <text evidence="1">The sequence shown here is derived from an EMBL/GenBank/DDBJ whole genome shotgun (WGS) entry which is preliminary data.</text>
</comment>
<protein>
    <recommendedName>
        <fullName evidence="2">Holliday junction resolvase RuvC</fullName>
    </recommendedName>
</protein>
<reference evidence="1" key="1">
    <citation type="journal article" date="2015" name="Nature">
        <title>Complex archaea that bridge the gap between prokaryotes and eukaryotes.</title>
        <authorList>
            <person name="Spang A."/>
            <person name="Saw J.H."/>
            <person name="Jorgensen S.L."/>
            <person name="Zaremba-Niedzwiedzka K."/>
            <person name="Martijn J."/>
            <person name="Lind A.E."/>
            <person name="van Eijk R."/>
            <person name="Schleper C."/>
            <person name="Guy L."/>
            <person name="Ettema T.J."/>
        </authorList>
    </citation>
    <scope>NUCLEOTIDE SEQUENCE</scope>
</reference>
<accession>A0A0F9HDA5</accession>
<gene>
    <name evidence="1" type="ORF">LCGC14_1717010</name>
</gene>
<dbReference type="EMBL" id="LAZR01015397">
    <property type="protein sequence ID" value="KKM13361.1"/>
    <property type="molecule type" value="Genomic_DNA"/>
</dbReference>
<evidence type="ECO:0000313" key="1">
    <source>
        <dbReference type="EMBL" id="KKM13361.1"/>
    </source>
</evidence>
<dbReference type="AlphaFoldDB" id="A0A0F9HDA5"/>